<evidence type="ECO:0000313" key="3">
    <source>
        <dbReference type="Proteomes" id="UP000030106"/>
    </source>
</evidence>
<comment type="caution">
    <text evidence="2">The sequence shown here is derived from an EMBL/GenBank/DDBJ whole genome shotgun (WGS) entry which is preliminary data.</text>
</comment>
<proteinExistence type="predicted"/>
<dbReference type="HOGENOM" id="CLU_068390_2_0_1"/>
<dbReference type="Gene3D" id="1.10.3680.10">
    <property type="entry name" value="TerB-like"/>
    <property type="match status" value="1"/>
</dbReference>
<dbReference type="InterPro" id="IPR029024">
    <property type="entry name" value="TerB-like"/>
</dbReference>
<dbReference type="Gene3D" id="1.10.10.710">
    <property type="entry name" value="PSPTO_1197 like"/>
    <property type="match status" value="1"/>
</dbReference>
<dbReference type="Pfam" id="PF04391">
    <property type="entry name" value="DUF533"/>
    <property type="match status" value="1"/>
</dbReference>
<dbReference type="InterPro" id="IPR038627">
    <property type="entry name" value="YebG-like_sf"/>
</dbReference>
<evidence type="ECO:0000313" key="2">
    <source>
        <dbReference type="EMBL" id="KGQ03883.1"/>
    </source>
</evidence>
<accession>A0A0A2V8N5</accession>
<name>A0A0A2V8N5_BEABA</name>
<dbReference type="CDD" id="cd07178">
    <property type="entry name" value="terB_like_YebE"/>
    <property type="match status" value="1"/>
</dbReference>
<protein>
    <submittedName>
        <fullName evidence="2">Inner membrane protein yebE</fullName>
    </submittedName>
</protein>
<dbReference type="Proteomes" id="UP000030106">
    <property type="component" value="Unassembled WGS sequence"/>
</dbReference>
<feature type="region of interest" description="Disordered" evidence="1">
    <location>
        <begin position="63"/>
        <end position="90"/>
    </location>
</feature>
<dbReference type="InterPro" id="IPR009813">
    <property type="entry name" value="Uncharacterised_YebG"/>
</dbReference>
<gene>
    <name evidence="2" type="ORF">BBAD15_g10866</name>
</gene>
<dbReference type="SUPFAM" id="SSF158682">
    <property type="entry name" value="TerB-like"/>
    <property type="match status" value="1"/>
</dbReference>
<dbReference type="Pfam" id="PF07130">
    <property type="entry name" value="YebG"/>
    <property type="match status" value="1"/>
</dbReference>
<evidence type="ECO:0000256" key="1">
    <source>
        <dbReference type="SAM" id="MobiDB-lite"/>
    </source>
</evidence>
<organism evidence="2 3">
    <name type="scientific">Beauveria bassiana D1-5</name>
    <dbReference type="NCBI Taxonomy" id="1245745"/>
    <lineage>
        <taxon>Eukaryota</taxon>
        <taxon>Fungi</taxon>
        <taxon>Dikarya</taxon>
        <taxon>Ascomycota</taxon>
        <taxon>Pezizomycotina</taxon>
        <taxon>Sordariomycetes</taxon>
        <taxon>Hypocreomycetidae</taxon>
        <taxon>Hypocreales</taxon>
        <taxon>Cordycipitaceae</taxon>
        <taxon>Beauveria</taxon>
    </lineage>
</organism>
<sequence>MAFASKKDADAYDKMLDLAEVLGEWLQQSPITLEEGQSDTLAMWMAENKDLLAGVLKNGKLPETELNQSAPDPESSAAEQSPVAEDNPAAGYGPEGIGKLLVPGALGGLAGLLLASKSSRKLLTKYGTSALLVGGGAVAGSVLWNKYKARVRQNQPTAVEYGNPHSSIDVRTERLITALVFAAKSDGHIDAKERQFIEQQLREVGIDGEGKALVERAIDRPLDPHQLAQGVRNEEEALELYYLSCTAIDIDHFMERSYLSALGDALHIPQDVRSGIEQDIQQQKQPLPV</sequence>
<dbReference type="AlphaFoldDB" id="A0A0A2V8N5"/>
<dbReference type="InterPro" id="IPR007486">
    <property type="entry name" value="YebE"/>
</dbReference>
<dbReference type="EMBL" id="ANFO01001145">
    <property type="protein sequence ID" value="KGQ03883.1"/>
    <property type="molecule type" value="Genomic_DNA"/>
</dbReference>
<reference evidence="2 3" key="1">
    <citation type="submission" date="2012-10" db="EMBL/GenBank/DDBJ databases">
        <title>Genome sequencing and analysis of entomopathogenic fungi Beauveria bassiana D1-5.</title>
        <authorList>
            <person name="Li Q."/>
            <person name="Wang L."/>
            <person name="Zhang Z."/>
            <person name="Wang Q."/>
            <person name="Ren J."/>
            <person name="Wang M."/>
            <person name="Xu W."/>
            <person name="Wang J."/>
            <person name="Lu Y."/>
            <person name="Du Q."/>
            <person name="Sun Z."/>
        </authorList>
    </citation>
    <scope>NUCLEOTIDE SEQUENCE [LARGE SCALE GENOMIC DNA]</scope>
    <source>
        <strain evidence="2 3">D1-5</strain>
    </source>
</reference>